<dbReference type="Gene3D" id="3.40.50.300">
    <property type="entry name" value="P-loop containing nucleotide triphosphate hydrolases"/>
    <property type="match status" value="1"/>
</dbReference>
<dbReference type="PANTHER" id="PTHR43883:SF1">
    <property type="entry name" value="GLUCONOKINASE"/>
    <property type="match status" value="1"/>
</dbReference>
<dbReference type="Pfam" id="PF01636">
    <property type="entry name" value="APH"/>
    <property type="match status" value="1"/>
</dbReference>
<reference evidence="2 4" key="1">
    <citation type="submission" date="2015-09" db="EMBL/GenBank/DDBJ databases">
        <title>Identification and resolution of microdiversity through metagenomic sequencing of parallel consortia.</title>
        <authorList>
            <person name="Nelson W.C."/>
            <person name="Romine M.F."/>
            <person name="Lindemann S.R."/>
        </authorList>
    </citation>
    <scope>NUCLEOTIDE SEQUENCE [LARGE SCALE GENOMIC DNA]</scope>
    <source>
        <strain evidence="2">HL-109</strain>
    </source>
</reference>
<protein>
    <recommendedName>
        <fullName evidence="1">Aminoglycoside phosphotransferase domain-containing protein</fullName>
    </recommendedName>
</protein>
<reference evidence="3 5" key="2">
    <citation type="submission" date="2016-08" db="EMBL/GenBank/DDBJ databases">
        <authorList>
            <person name="Varghese N."/>
            <person name="Submissions Spin"/>
        </authorList>
    </citation>
    <scope>NUCLEOTIDE SEQUENCE [LARGE SCALE GENOMIC DNA]</scope>
    <source>
        <strain evidence="3 5">HL-109</strain>
    </source>
</reference>
<evidence type="ECO:0000313" key="4">
    <source>
        <dbReference type="Proteomes" id="UP000050497"/>
    </source>
</evidence>
<dbReference type="SUPFAM" id="SSF56112">
    <property type="entry name" value="Protein kinase-like (PK-like)"/>
    <property type="match status" value="1"/>
</dbReference>
<organism evidence="2 4">
    <name type="scientific">Saliniramus fredricksonii</name>
    <dbReference type="NCBI Taxonomy" id="1653334"/>
    <lineage>
        <taxon>Bacteria</taxon>
        <taxon>Pseudomonadati</taxon>
        <taxon>Pseudomonadota</taxon>
        <taxon>Alphaproteobacteria</taxon>
        <taxon>Hyphomicrobiales</taxon>
        <taxon>Salinarimonadaceae</taxon>
        <taxon>Saliniramus</taxon>
    </lineage>
</organism>
<dbReference type="Pfam" id="PF13671">
    <property type="entry name" value="AAA_33"/>
    <property type="match status" value="1"/>
</dbReference>
<accession>A0A0P8ABB5</accession>
<dbReference type="Proteomes" id="UP000182800">
    <property type="component" value="Unassembled WGS sequence"/>
</dbReference>
<dbReference type="InterPro" id="IPR011009">
    <property type="entry name" value="Kinase-like_dom_sf"/>
</dbReference>
<dbReference type="SUPFAM" id="SSF52540">
    <property type="entry name" value="P-loop containing nucleoside triphosphate hydrolases"/>
    <property type="match status" value="1"/>
</dbReference>
<gene>
    <name evidence="3" type="ORF">GA0071312_3791</name>
    <name evidence="2" type="ORF">HLUCCO17_00185</name>
</gene>
<sequence>MSESNETDPGAAIAAQEKTQHAVRAFLRTRLEAEDGAPPQQRDTHISTILLSGTRAFKLKRALRLPYADFSTPQRRLAACEAELRLNRRTAPQLYRAVRRITREDDGSFAIDGKGALVDAMVEMHRFDEEGLFDRLAARGELSTGLLDALADAICAFHEEAEPVADAHGAQRLADVIALNERSMADLPALPREPVADLLRRQEAECARHANLLDARAGAGMIRRCHGDLHLRNICLHEGRPQLFDCIEFNEAIATTDTLYDLAFLLMDLRARAADDPELARAAAHVANRYVDRSRDDAGYALLPLFMSLRASIRAIVAATQIAEGDGDPALARQMRSYLVLAGDLLEPAPARLVALGGFSGSGKTTLAEALAPLIGPPPGARILESDRLRKHLHGVSPETPLGQQAYTKEASQAVYAEMRARAASVLSGGGSVILEAVHARPEDRNAAAAIAEEAGCPFHGFWLDVDPAALEARIAGRGKSASDATRAVLESQIATGTGPLDWDRLSPAGEGQAGITAQVKAIADTVGRDAASPSFPVDRS</sequence>
<dbReference type="RefSeq" id="WP_108721942.1">
    <property type="nucleotide sequence ID" value="NZ_FMBM01000003.1"/>
</dbReference>
<keyword evidence="5" id="KW-1185">Reference proteome</keyword>
<dbReference type="AlphaFoldDB" id="A0A0P8ABB5"/>
<dbReference type="PATRIC" id="fig|1653334.4.peg.1793"/>
<name>A0A0P8ABB5_9HYPH</name>
<dbReference type="STRING" id="1653334.GA0071312_3791"/>
<dbReference type="Proteomes" id="UP000050497">
    <property type="component" value="Unassembled WGS sequence"/>
</dbReference>
<proteinExistence type="predicted"/>
<comment type="caution">
    <text evidence="2">The sequence shown here is derived from an EMBL/GenBank/DDBJ whole genome shotgun (WGS) entry which is preliminary data.</text>
</comment>
<evidence type="ECO:0000259" key="1">
    <source>
        <dbReference type="Pfam" id="PF01636"/>
    </source>
</evidence>
<dbReference type="Gene3D" id="3.90.1200.10">
    <property type="match status" value="1"/>
</dbReference>
<dbReference type="InterPro" id="IPR052732">
    <property type="entry name" value="Cell-binding_unc_protein"/>
</dbReference>
<evidence type="ECO:0000313" key="3">
    <source>
        <dbReference type="EMBL" id="SCC82780.1"/>
    </source>
</evidence>
<dbReference type="InterPro" id="IPR027417">
    <property type="entry name" value="P-loop_NTPase"/>
</dbReference>
<dbReference type="EMBL" id="LJSX01000001">
    <property type="protein sequence ID" value="KPQ12544.1"/>
    <property type="molecule type" value="Genomic_DNA"/>
</dbReference>
<dbReference type="EMBL" id="FMBM01000003">
    <property type="protein sequence ID" value="SCC82780.1"/>
    <property type="molecule type" value="Genomic_DNA"/>
</dbReference>
<evidence type="ECO:0000313" key="2">
    <source>
        <dbReference type="EMBL" id="KPQ12544.1"/>
    </source>
</evidence>
<dbReference type="InterPro" id="IPR002575">
    <property type="entry name" value="Aminoglycoside_PTrfase"/>
</dbReference>
<dbReference type="PANTHER" id="PTHR43883">
    <property type="entry name" value="SLR0207 PROTEIN"/>
    <property type="match status" value="1"/>
</dbReference>
<evidence type="ECO:0000313" key="5">
    <source>
        <dbReference type="Proteomes" id="UP000182800"/>
    </source>
</evidence>
<feature type="domain" description="Aminoglycoside phosphotransferase" evidence="1">
    <location>
        <begin position="73"/>
        <end position="283"/>
    </location>
</feature>
<dbReference type="OrthoDB" id="9810277at2"/>